<feature type="transmembrane region" description="Helical" evidence="1">
    <location>
        <begin position="57"/>
        <end position="75"/>
    </location>
</feature>
<keyword evidence="1" id="KW-1133">Transmembrane helix</keyword>
<dbReference type="GeneID" id="74947719"/>
<evidence type="ECO:0000256" key="1">
    <source>
        <dbReference type="SAM" id="Phobius"/>
    </source>
</evidence>
<dbReference type="EMBL" id="CP007536">
    <property type="protein sequence ID" value="AIC16743.1"/>
    <property type="molecule type" value="Genomic_DNA"/>
</dbReference>
<dbReference type="KEGG" id="nvn:NVIE_024780"/>
<keyword evidence="3" id="KW-1185">Reference proteome</keyword>
<dbReference type="OrthoDB" id="373606at2157"/>
<keyword evidence="1" id="KW-0472">Membrane</keyword>
<reference evidence="2 3" key="1">
    <citation type="journal article" date="2014" name="Int. J. Syst. Evol. Microbiol.">
        <title>Nitrososphaera viennensis gen. nov., sp. nov., an aerobic and mesophilic, ammonia-oxidizing archaeon from soil and a member of the archaeal phylum Thaumarchaeota.</title>
        <authorList>
            <person name="Stieglmeier M."/>
            <person name="Klingl A."/>
            <person name="Alves R.J."/>
            <person name="Rittmann S.K."/>
            <person name="Melcher M."/>
            <person name="Leisch N."/>
            <person name="Schleper C."/>
        </authorList>
    </citation>
    <scope>NUCLEOTIDE SEQUENCE [LARGE SCALE GENOMIC DNA]</scope>
    <source>
        <strain evidence="2">EN76</strain>
    </source>
</reference>
<feature type="transmembrane region" description="Helical" evidence="1">
    <location>
        <begin position="87"/>
        <end position="107"/>
    </location>
</feature>
<dbReference type="AlphaFoldDB" id="A0A060HMM4"/>
<gene>
    <name evidence="2" type="ORF">NVIE_024780</name>
</gene>
<keyword evidence="1" id="KW-0812">Transmembrane</keyword>
<evidence type="ECO:0000313" key="2">
    <source>
        <dbReference type="EMBL" id="AIC16743.1"/>
    </source>
</evidence>
<feature type="transmembrane region" description="Helical" evidence="1">
    <location>
        <begin position="12"/>
        <end position="37"/>
    </location>
</feature>
<accession>A0A060HMM4</accession>
<dbReference type="HOGENOM" id="CLU_2152488_0_0_2"/>
<organism evidence="2 3">
    <name type="scientific">Nitrososphaera viennensis EN76</name>
    <dbReference type="NCBI Taxonomy" id="926571"/>
    <lineage>
        <taxon>Archaea</taxon>
        <taxon>Nitrososphaerota</taxon>
        <taxon>Nitrososphaeria</taxon>
        <taxon>Nitrososphaerales</taxon>
        <taxon>Nitrososphaeraceae</taxon>
        <taxon>Nitrososphaera</taxon>
    </lineage>
</organism>
<name>A0A060HMM4_9ARCH</name>
<protein>
    <submittedName>
        <fullName evidence="2">Uncharacterized protein</fullName>
    </submittedName>
</protein>
<evidence type="ECO:0000313" key="3">
    <source>
        <dbReference type="Proteomes" id="UP000027093"/>
    </source>
</evidence>
<proteinExistence type="predicted"/>
<dbReference type="RefSeq" id="WP_075055445.1">
    <property type="nucleotide sequence ID" value="NZ_CP007536.1"/>
</dbReference>
<dbReference type="STRING" id="926571.NVIE_024780"/>
<dbReference type="Proteomes" id="UP000027093">
    <property type="component" value="Chromosome"/>
</dbReference>
<sequence length="114" mass="12524">MTTTTTRIGMSVAVSGKVAAAFLSASVAMVVMGVLTFVRKDQQWLVPYGPAAQYGGIFMYSEITWAVLWVGLYIAMRNKERVGTMKLWLALFLVSLAVATGLAESSLKWFPLPW</sequence>